<dbReference type="EMBL" id="MHKE01000016">
    <property type="protein sequence ID" value="OGY83040.1"/>
    <property type="molecule type" value="Genomic_DNA"/>
</dbReference>
<keyword evidence="4 6" id="KW-0378">Hydrolase</keyword>
<dbReference type="PRINTS" id="PR00727">
    <property type="entry name" value="LEADERPTASE"/>
</dbReference>
<dbReference type="InterPro" id="IPR019757">
    <property type="entry name" value="Pept_S26A_signal_pept_1_Lys-AS"/>
</dbReference>
<protein>
    <recommendedName>
        <fullName evidence="3 6">Signal peptidase I</fullName>
        <ecNumber evidence="3 6">3.4.21.89</ecNumber>
    </recommendedName>
</protein>
<evidence type="ECO:0000259" key="7">
    <source>
        <dbReference type="Pfam" id="PF10502"/>
    </source>
</evidence>
<feature type="active site" evidence="5">
    <location>
        <position position="55"/>
    </location>
</feature>
<dbReference type="SUPFAM" id="SSF51306">
    <property type="entry name" value="LexA/Signal peptidase"/>
    <property type="match status" value="1"/>
</dbReference>
<dbReference type="PANTHER" id="PTHR43390">
    <property type="entry name" value="SIGNAL PEPTIDASE I"/>
    <property type="match status" value="1"/>
</dbReference>
<evidence type="ECO:0000256" key="6">
    <source>
        <dbReference type="RuleBase" id="RU362042"/>
    </source>
</evidence>
<dbReference type="PANTHER" id="PTHR43390:SF1">
    <property type="entry name" value="CHLOROPLAST PROCESSING PEPTIDASE"/>
    <property type="match status" value="1"/>
</dbReference>
<feature type="transmembrane region" description="Helical" evidence="6">
    <location>
        <begin position="23"/>
        <end position="45"/>
    </location>
</feature>
<keyword evidence="6" id="KW-1133">Transmembrane helix</keyword>
<comment type="subcellular location">
    <subcellularLocation>
        <location evidence="6">Membrane</location>
        <topology evidence="6">Single-pass type II membrane protein</topology>
    </subcellularLocation>
</comment>
<comment type="catalytic activity">
    <reaction evidence="1 6">
        <text>Cleavage of hydrophobic, N-terminal signal or leader sequences from secreted and periplasmic proteins.</text>
        <dbReference type="EC" id="3.4.21.89"/>
    </reaction>
</comment>
<sequence>MRFFHAFHKKNSSPAASILNGSFIFEIVKTVVIATAIVLVVRYFLIQPFYVKGASMEPNFYDQEYLVIDEISYRLSTPVRGDVVVIHYPRDRSQFFIKRLIGLPGETVDIRNDEVMITTAQGDIILHEPYLSNDARTTGTYRATLASDEYFVMGDNRTASLDSRVFGPVNESDIVGRAWVRVWPFARFTFFQRQTYNIELAP</sequence>
<name>A0A1G2B4A3_9BACT</name>
<evidence type="ECO:0000256" key="1">
    <source>
        <dbReference type="ARBA" id="ARBA00000677"/>
    </source>
</evidence>
<keyword evidence="6" id="KW-0812">Transmembrane</keyword>
<dbReference type="Pfam" id="PF10502">
    <property type="entry name" value="Peptidase_S26"/>
    <property type="match status" value="1"/>
</dbReference>
<comment type="similarity">
    <text evidence="2 6">Belongs to the peptidase S26 family.</text>
</comment>
<accession>A0A1G2B4A3</accession>
<dbReference type="Gene3D" id="2.10.109.10">
    <property type="entry name" value="Umud Fragment, subunit A"/>
    <property type="match status" value="1"/>
</dbReference>
<feature type="domain" description="Peptidase S26" evidence="7">
    <location>
        <begin position="25"/>
        <end position="183"/>
    </location>
</feature>
<dbReference type="InterPro" id="IPR000223">
    <property type="entry name" value="Pept_S26A_signal_pept_1"/>
</dbReference>
<dbReference type="InterPro" id="IPR019758">
    <property type="entry name" value="Pept_S26A_signal_pept_1_CS"/>
</dbReference>
<dbReference type="InterPro" id="IPR019533">
    <property type="entry name" value="Peptidase_S26"/>
</dbReference>
<evidence type="ECO:0000313" key="8">
    <source>
        <dbReference type="EMBL" id="OGY83040.1"/>
    </source>
</evidence>
<comment type="caution">
    <text evidence="8">The sequence shown here is derived from an EMBL/GenBank/DDBJ whole genome shotgun (WGS) entry which is preliminary data.</text>
</comment>
<evidence type="ECO:0000256" key="2">
    <source>
        <dbReference type="ARBA" id="ARBA00009370"/>
    </source>
</evidence>
<dbReference type="EC" id="3.4.21.89" evidence="3 6"/>
<feature type="active site" evidence="5">
    <location>
        <position position="98"/>
    </location>
</feature>
<organism evidence="8 9">
    <name type="scientific">Candidatus Kerfeldbacteria bacterium RIFCSPLOWO2_01_FULL_48_11</name>
    <dbReference type="NCBI Taxonomy" id="1798543"/>
    <lineage>
        <taxon>Bacteria</taxon>
        <taxon>Candidatus Kerfeldiibacteriota</taxon>
    </lineage>
</organism>
<reference evidence="8 9" key="1">
    <citation type="journal article" date="2016" name="Nat. Commun.">
        <title>Thousands of microbial genomes shed light on interconnected biogeochemical processes in an aquifer system.</title>
        <authorList>
            <person name="Anantharaman K."/>
            <person name="Brown C.T."/>
            <person name="Hug L.A."/>
            <person name="Sharon I."/>
            <person name="Castelle C.J."/>
            <person name="Probst A.J."/>
            <person name="Thomas B.C."/>
            <person name="Singh A."/>
            <person name="Wilkins M.J."/>
            <person name="Karaoz U."/>
            <person name="Brodie E.L."/>
            <person name="Williams K.H."/>
            <person name="Hubbard S.S."/>
            <person name="Banfield J.F."/>
        </authorList>
    </citation>
    <scope>NUCLEOTIDE SEQUENCE [LARGE SCALE GENOMIC DNA]</scope>
</reference>
<evidence type="ECO:0000313" key="9">
    <source>
        <dbReference type="Proteomes" id="UP000179164"/>
    </source>
</evidence>
<dbReference type="GO" id="GO:0016020">
    <property type="term" value="C:membrane"/>
    <property type="evidence" value="ECO:0007669"/>
    <property type="project" value="UniProtKB-SubCell"/>
</dbReference>
<dbReference type="GO" id="GO:0006465">
    <property type="term" value="P:signal peptide processing"/>
    <property type="evidence" value="ECO:0007669"/>
    <property type="project" value="InterPro"/>
</dbReference>
<dbReference type="NCBIfam" id="TIGR02227">
    <property type="entry name" value="sigpep_I_bact"/>
    <property type="match status" value="1"/>
</dbReference>
<dbReference type="STRING" id="1798543.A2898_00780"/>
<proteinExistence type="inferred from homology"/>
<dbReference type="PROSITE" id="PS00761">
    <property type="entry name" value="SPASE_I_3"/>
    <property type="match status" value="1"/>
</dbReference>
<dbReference type="AlphaFoldDB" id="A0A1G2B4A3"/>
<dbReference type="CDD" id="cd06530">
    <property type="entry name" value="S26_SPase_I"/>
    <property type="match status" value="1"/>
</dbReference>
<evidence type="ECO:0000256" key="5">
    <source>
        <dbReference type="PIRSR" id="PIRSR600223-1"/>
    </source>
</evidence>
<dbReference type="GO" id="GO:0009003">
    <property type="term" value="F:signal peptidase activity"/>
    <property type="evidence" value="ECO:0007669"/>
    <property type="project" value="UniProtKB-EC"/>
</dbReference>
<dbReference type="InterPro" id="IPR036286">
    <property type="entry name" value="LexA/Signal_pep-like_sf"/>
</dbReference>
<gene>
    <name evidence="8" type="ORF">A2898_00780</name>
</gene>
<dbReference type="Proteomes" id="UP000179164">
    <property type="component" value="Unassembled WGS sequence"/>
</dbReference>
<keyword evidence="6" id="KW-0472">Membrane</keyword>
<dbReference type="GO" id="GO:0004252">
    <property type="term" value="F:serine-type endopeptidase activity"/>
    <property type="evidence" value="ECO:0007669"/>
    <property type="project" value="InterPro"/>
</dbReference>
<evidence type="ECO:0000256" key="3">
    <source>
        <dbReference type="ARBA" id="ARBA00013208"/>
    </source>
</evidence>
<dbReference type="PROSITE" id="PS00760">
    <property type="entry name" value="SPASE_I_2"/>
    <property type="match status" value="1"/>
</dbReference>
<keyword evidence="6" id="KW-0645">Protease</keyword>
<evidence type="ECO:0000256" key="4">
    <source>
        <dbReference type="ARBA" id="ARBA00022801"/>
    </source>
</evidence>